<feature type="signal peptide" evidence="13">
    <location>
        <begin position="1"/>
        <end position="17"/>
    </location>
</feature>
<dbReference type="Pfam" id="PF00082">
    <property type="entry name" value="Peptidase_S8"/>
    <property type="match status" value="1"/>
</dbReference>
<dbReference type="PROSITE" id="PS00138">
    <property type="entry name" value="SUBTILASE_SER"/>
    <property type="match status" value="1"/>
</dbReference>
<evidence type="ECO:0000256" key="9">
    <source>
        <dbReference type="ARBA" id="ARBA00022837"/>
    </source>
</evidence>
<evidence type="ECO:0000256" key="13">
    <source>
        <dbReference type="SAM" id="SignalP"/>
    </source>
</evidence>
<comment type="cofactor">
    <cofactor evidence="11">
        <name>Ca(2+)</name>
        <dbReference type="ChEBI" id="CHEBI:29108"/>
    </cofactor>
    <text evidence="11">Binds 1 Ca(2+) ion per subunit.</text>
</comment>
<keyword evidence="8 11" id="KW-0720">Serine protease</keyword>
<evidence type="ECO:0000256" key="11">
    <source>
        <dbReference type="PROSITE-ProRule" id="PRU01032"/>
    </source>
</evidence>
<keyword evidence="16" id="KW-1185">Reference proteome</keyword>
<feature type="region of interest" description="Disordered" evidence="12">
    <location>
        <begin position="169"/>
        <end position="191"/>
    </location>
</feature>
<comment type="function">
    <text evidence="2">Secreted tripeptidyl-peptidase which degrades proteins at acidic pHs and is involved in virulence.</text>
</comment>
<dbReference type="CDD" id="cd04056">
    <property type="entry name" value="Peptidases_S53"/>
    <property type="match status" value="1"/>
</dbReference>
<gene>
    <name evidence="15" type="ORF">IF1G_06057</name>
</gene>
<dbReference type="STRING" id="43265.A0A545V022"/>
<dbReference type="EC" id="3.4.14.10" evidence="4"/>
<evidence type="ECO:0000256" key="7">
    <source>
        <dbReference type="ARBA" id="ARBA00022801"/>
    </source>
</evidence>
<dbReference type="InterPro" id="IPR050819">
    <property type="entry name" value="Tripeptidyl-peptidase_I"/>
</dbReference>
<dbReference type="OrthoDB" id="409122at2759"/>
<dbReference type="GO" id="GO:0008240">
    <property type="term" value="F:tripeptidyl-peptidase activity"/>
    <property type="evidence" value="ECO:0007669"/>
    <property type="project" value="UniProtKB-EC"/>
</dbReference>
<dbReference type="SUPFAM" id="SSF54897">
    <property type="entry name" value="Protease propeptides/inhibitors"/>
    <property type="match status" value="1"/>
</dbReference>
<evidence type="ECO:0000259" key="14">
    <source>
        <dbReference type="PROSITE" id="PS51695"/>
    </source>
</evidence>
<comment type="catalytic activity">
    <reaction evidence="1">
        <text>Release of an N-terminal tripeptide from a polypeptide.</text>
        <dbReference type="EC" id="3.4.14.10"/>
    </reaction>
</comment>
<dbReference type="AlphaFoldDB" id="A0A545V022"/>
<comment type="caution">
    <text evidence="15">The sequence shown here is derived from an EMBL/GenBank/DDBJ whole genome shotgun (WGS) entry which is preliminary data.</text>
</comment>
<evidence type="ECO:0000256" key="5">
    <source>
        <dbReference type="ARBA" id="ARBA00022670"/>
    </source>
</evidence>
<feature type="domain" description="Peptidase S53" evidence="14">
    <location>
        <begin position="203"/>
        <end position="604"/>
    </location>
</feature>
<feature type="active site" description="Charge relay system" evidence="11">
    <location>
        <position position="513"/>
    </location>
</feature>
<dbReference type="Proteomes" id="UP000315783">
    <property type="component" value="Unassembled WGS sequence"/>
</dbReference>
<protein>
    <recommendedName>
        <fullName evidence="4">tripeptidyl-peptidase II</fullName>
        <ecNumber evidence="4">3.4.14.10</ecNumber>
    </recommendedName>
</protein>
<keyword evidence="13" id="KW-0732">Signal</keyword>
<dbReference type="InterPro" id="IPR015366">
    <property type="entry name" value="S53_propep"/>
</dbReference>
<feature type="binding site" evidence="11">
    <location>
        <position position="558"/>
    </location>
    <ligand>
        <name>Ca(2+)</name>
        <dbReference type="ChEBI" id="CHEBI:29108"/>
    </ligand>
</feature>
<sequence>MIYSLFLGSAFLAGALAAPAGEGGQGNGQPATPAAVHGNSSVPVLIGMKQKNIENMMDYVLEVSDPASSKYGQHYTQEQVDALFAPDDQAIASVKDWLVKSGIAANSINLSRNKAWVRFESTVSGLESLLQVNLTASKHAKRDVSPDIKLPEHISSVVEFVLPSLNSSNHAAASPQARNPGRPSSKPFRGFFDPNATDRCDQVVSPACIRAMYKIPDASGGPPAKNNVLGIFETEGDFYNQADMDEFVALAAQNITKSPQPIKYLINGAKLDETRANAGIESNLDFQMAVPIIYPQKTALYQIQYPKYGLEDFNYIFAQFQDALSGSFCADNGDKGSGIDCNRYPVPSVLSVSWGSTEPLQAAPNTVDLYKRMCNEWGKLALQGTTVVFASGDHGVDGNGNNNCDKDQSFLVDGNSACPYITSVGGTVLPAGASVHGSEIAASSFTSGGGFSNIFPTPPWQKNAVSTYLTEHDPRLPEGFYNKSGRAYPDIAAVGDNGLLVFAGLQSVGAGTSMSAPIVAAIFNRINEDRLRAGKSTLGFVNPALYKAYDEKKALFNDITIGSNPGLVPGDCHAQGFQAAPGWDPVTGLGTPIYPELHDYLMQVGK</sequence>
<dbReference type="PANTHER" id="PTHR14218:SF19">
    <property type="entry name" value="SERINE PROTEASE AORO, PUTATIVE (AFU_ORTHOLOGUE AFUA_6G10250)-RELATED"/>
    <property type="match status" value="1"/>
</dbReference>
<feature type="chain" id="PRO_5022155316" description="tripeptidyl-peptidase II" evidence="13">
    <location>
        <begin position="18"/>
        <end position="606"/>
    </location>
</feature>
<name>A0A545V022_9HYPO</name>
<proteinExistence type="predicted"/>
<keyword evidence="6 11" id="KW-0479">Metal-binding</keyword>
<evidence type="ECO:0000313" key="15">
    <source>
        <dbReference type="EMBL" id="TQV95070.1"/>
    </source>
</evidence>
<keyword evidence="9 11" id="KW-0106">Calcium</keyword>
<evidence type="ECO:0000256" key="10">
    <source>
        <dbReference type="ARBA" id="ARBA00023145"/>
    </source>
</evidence>
<dbReference type="Pfam" id="PF09286">
    <property type="entry name" value="Pro-kuma_activ"/>
    <property type="match status" value="1"/>
</dbReference>
<evidence type="ECO:0000256" key="8">
    <source>
        <dbReference type="ARBA" id="ARBA00022825"/>
    </source>
</evidence>
<evidence type="ECO:0000256" key="1">
    <source>
        <dbReference type="ARBA" id="ARBA00001910"/>
    </source>
</evidence>
<dbReference type="EMBL" id="SPUK01000008">
    <property type="protein sequence ID" value="TQV95070.1"/>
    <property type="molecule type" value="Genomic_DNA"/>
</dbReference>
<reference evidence="15 16" key="1">
    <citation type="journal article" date="2019" name="Appl. Microbiol. Biotechnol.">
        <title>Genome sequence of Isaria javanica and comparative genome analysis insights into family S53 peptidase evolution in fungal entomopathogens.</title>
        <authorList>
            <person name="Lin R."/>
            <person name="Zhang X."/>
            <person name="Xin B."/>
            <person name="Zou M."/>
            <person name="Gao Y."/>
            <person name="Qin F."/>
            <person name="Hu Q."/>
            <person name="Xie B."/>
            <person name="Cheng X."/>
        </authorList>
    </citation>
    <scope>NUCLEOTIDE SEQUENCE [LARGE SCALE GENOMIC DNA]</scope>
    <source>
        <strain evidence="15 16">IJ1G</strain>
    </source>
</reference>
<comment type="subcellular location">
    <subcellularLocation>
        <location evidence="3">Secreted</location>
        <location evidence="3">Extracellular space</location>
    </subcellularLocation>
</comment>
<dbReference type="Gene3D" id="3.40.50.200">
    <property type="entry name" value="Peptidase S8/S53 domain"/>
    <property type="match status" value="1"/>
</dbReference>
<dbReference type="SUPFAM" id="SSF52743">
    <property type="entry name" value="Subtilisin-like"/>
    <property type="match status" value="1"/>
</dbReference>
<keyword evidence="10" id="KW-0865">Zymogen</keyword>
<feature type="active site" description="Charge relay system" evidence="11">
    <location>
        <position position="285"/>
    </location>
</feature>
<dbReference type="InterPro" id="IPR000209">
    <property type="entry name" value="Peptidase_S8/S53_dom"/>
</dbReference>
<evidence type="ECO:0000256" key="3">
    <source>
        <dbReference type="ARBA" id="ARBA00004239"/>
    </source>
</evidence>
<keyword evidence="5 11" id="KW-0645">Protease</keyword>
<dbReference type="GO" id="GO:0046872">
    <property type="term" value="F:metal ion binding"/>
    <property type="evidence" value="ECO:0007669"/>
    <property type="project" value="UniProtKB-UniRule"/>
</dbReference>
<evidence type="ECO:0000256" key="6">
    <source>
        <dbReference type="ARBA" id="ARBA00022723"/>
    </source>
</evidence>
<organism evidence="15 16">
    <name type="scientific">Cordyceps javanica</name>
    <dbReference type="NCBI Taxonomy" id="43265"/>
    <lineage>
        <taxon>Eukaryota</taxon>
        <taxon>Fungi</taxon>
        <taxon>Dikarya</taxon>
        <taxon>Ascomycota</taxon>
        <taxon>Pezizomycotina</taxon>
        <taxon>Sordariomycetes</taxon>
        <taxon>Hypocreomycetidae</taxon>
        <taxon>Hypocreales</taxon>
        <taxon>Cordycipitaceae</taxon>
        <taxon>Cordyceps</taxon>
    </lineage>
</organism>
<evidence type="ECO:0000256" key="2">
    <source>
        <dbReference type="ARBA" id="ARBA00002451"/>
    </source>
</evidence>
<dbReference type="GO" id="GO:0004252">
    <property type="term" value="F:serine-type endopeptidase activity"/>
    <property type="evidence" value="ECO:0007669"/>
    <property type="project" value="UniProtKB-UniRule"/>
</dbReference>
<dbReference type="PROSITE" id="PS51695">
    <property type="entry name" value="SEDOLISIN"/>
    <property type="match status" value="1"/>
</dbReference>
<dbReference type="GO" id="GO:0006508">
    <property type="term" value="P:proteolysis"/>
    <property type="evidence" value="ECO:0007669"/>
    <property type="project" value="UniProtKB-KW"/>
</dbReference>
<feature type="binding site" evidence="11">
    <location>
        <position position="559"/>
    </location>
    <ligand>
        <name>Ca(2+)</name>
        <dbReference type="ChEBI" id="CHEBI:29108"/>
    </ligand>
</feature>
<feature type="binding site" evidence="11">
    <location>
        <position position="582"/>
    </location>
    <ligand>
        <name>Ca(2+)</name>
        <dbReference type="ChEBI" id="CHEBI:29108"/>
    </ligand>
</feature>
<accession>A0A545V022</accession>
<evidence type="ECO:0000256" key="4">
    <source>
        <dbReference type="ARBA" id="ARBA00012462"/>
    </source>
</evidence>
<dbReference type="PANTHER" id="PTHR14218">
    <property type="entry name" value="PROTEASE S8 TRIPEPTIDYL PEPTIDASE I CLN2"/>
    <property type="match status" value="1"/>
</dbReference>
<evidence type="ECO:0000256" key="12">
    <source>
        <dbReference type="SAM" id="MobiDB-lite"/>
    </source>
</evidence>
<dbReference type="InterPro" id="IPR023828">
    <property type="entry name" value="Peptidase_S8_Ser-AS"/>
</dbReference>
<dbReference type="InterPro" id="IPR036852">
    <property type="entry name" value="Peptidase_S8/S53_dom_sf"/>
</dbReference>
<feature type="active site" description="Charge relay system" evidence="11">
    <location>
        <position position="281"/>
    </location>
</feature>
<dbReference type="GO" id="GO:0005576">
    <property type="term" value="C:extracellular region"/>
    <property type="evidence" value="ECO:0007669"/>
    <property type="project" value="UniProtKB-SubCell"/>
</dbReference>
<dbReference type="InterPro" id="IPR030400">
    <property type="entry name" value="Sedolisin_dom"/>
</dbReference>
<evidence type="ECO:0000313" key="16">
    <source>
        <dbReference type="Proteomes" id="UP000315783"/>
    </source>
</evidence>
<keyword evidence="7 11" id="KW-0378">Hydrolase</keyword>
<feature type="binding site" evidence="11">
    <location>
        <position position="584"/>
    </location>
    <ligand>
        <name>Ca(2+)</name>
        <dbReference type="ChEBI" id="CHEBI:29108"/>
    </ligand>
</feature>
<dbReference type="CDD" id="cd11377">
    <property type="entry name" value="Pro-peptidase_S53"/>
    <property type="match status" value="1"/>
</dbReference>
<dbReference type="SMART" id="SM00944">
    <property type="entry name" value="Pro-kuma_activ"/>
    <property type="match status" value="1"/>
</dbReference>